<dbReference type="InterPro" id="IPR036683">
    <property type="entry name" value="CO_DH_flav_C_dom_sf"/>
</dbReference>
<dbReference type="Gene3D" id="3.30.43.10">
    <property type="entry name" value="Uridine Diphospho-n-acetylenolpyruvylglucosamine Reductase, domain 2"/>
    <property type="match status" value="1"/>
</dbReference>
<comment type="caution">
    <text evidence="3">The sequence shown here is derived from an EMBL/GenBank/DDBJ whole genome shotgun (WGS) entry which is preliminary data.</text>
</comment>
<protein>
    <submittedName>
        <fullName evidence="3">Xanthine dehydrogenase YagS FAD-binding subunit</fullName>
    </submittedName>
</protein>
<dbReference type="PANTHER" id="PTHR42659">
    <property type="entry name" value="XANTHINE DEHYDROGENASE SUBUNIT C-RELATED"/>
    <property type="match status" value="1"/>
</dbReference>
<dbReference type="PROSITE" id="PS51387">
    <property type="entry name" value="FAD_PCMH"/>
    <property type="match status" value="1"/>
</dbReference>
<accession>A0A4R7I3G5</accession>
<evidence type="ECO:0000313" key="3">
    <source>
        <dbReference type="EMBL" id="TDT18177.1"/>
    </source>
</evidence>
<organism evidence="3 4">
    <name type="scientific">Ilumatobacter fluminis</name>
    <dbReference type="NCBI Taxonomy" id="467091"/>
    <lineage>
        <taxon>Bacteria</taxon>
        <taxon>Bacillati</taxon>
        <taxon>Actinomycetota</taxon>
        <taxon>Acidimicrobiia</taxon>
        <taxon>Acidimicrobiales</taxon>
        <taxon>Ilumatobacteraceae</taxon>
        <taxon>Ilumatobacter</taxon>
    </lineage>
</organism>
<dbReference type="InterPro" id="IPR005107">
    <property type="entry name" value="CO_DH_flav_C"/>
</dbReference>
<dbReference type="InterPro" id="IPR036318">
    <property type="entry name" value="FAD-bd_PCMH-like_sf"/>
</dbReference>
<keyword evidence="1" id="KW-0560">Oxidoreductase</keyword>
<reference evidence="3 4" key="1">
    <citation type="submission" date="2019-03" db="EMBL/GenBank/DDBJ databases">
        <title>Sequencing the genomes of 1000 actinobacteria strains.</title>
        <authorList>
            <person name="Klenk H.-P."/>
        </authorList>
    </citation>
    <scope>NUCLEOTIDE SEQUENCE [LARGE SCALE GENOMIC DNA]</scope>
    <source>
        <strain evidence="3 4">DSM 18936</strain>
    </source>
</reference>
<dbReference type="SUPFAM" id="SSF55447">
    <property type="entry name" value="CO dehydrogenase flavoprotein C-terminal domain-like"/>
    <property type="match status" value="1"/>
</dbReference>
<proteinExistence type="predicted"/>
<dbReference type="InterPro" id="IPR016166">
    <property type="entry name" value="FAD-bd_PCMH"/>
</dbReference>
<dbReference type="RefSeq" id="WP_133870409.1">
    <property type="nucleotide sequence ID" value="NZ_SOAU01000001.1"/>
</dbReference>
<dbReference type="SMART" id="SM01092">
    <property type="entry name" value="CO_deh_flav_C"/>
    <property type="match status" value="1"/>
</dbReference>
<dbReference type="GO" id="GO:0016491">
    <property type="term" value="F:oxidoreductase activity"/>
    <property type="evidence" value="ECO:0007669"/>
    <property type="project" value="UniProtKB-KW"/>
</dbReference>
<dbReference type="InterPro" id="IPR016167">
    <property type="entry name" value="FAD-bd_PCMH_sub1"/>
</dbReference>
<dbReference type="InterPro" id="IPR051312">
    <property type="entry name" value="Diverse_Substr_Oxidored"/>
</dbReference>
<dbReference type="InterPro" id="IPR016169">
    <property type="entry name" value="FAD-bd_PCMH_sub2"/>
</dbReference>
<name>A0A4R7I3G5_9ACTN</name>
<dbReference type="InterPro" id="IPR002346">
    <property type="entry name" value="Mopterin_DH_FAD-bd"/>
</dbReference>
<dbReference type="Pfam" id="PF03450">
    <property type="entry name" value="CO_deh_flav_C"/>
    <property type="match status" value="1"/>
</dbReference>
<dbReference type="SUPFAM" id="SSF56176">
    <property type="entry name" value="FAD-binding/transporter-associated domain-like"/>
    <property type="match status" value="1"/>
</dbReference>
<gene>
    <name evidence="3" type="ORF">BDK89_3794</name>
</gene>
<dbReference type="Pfam" id="PF00941">
    <property type="entry name" value="FAD_binding_5"/>
    <property type="match status" value="1"/>
</dbReference>
<dbReference type="Proteomes" id="UP000294558">
    <property type="component" value="Unassembled WGS sequence"/>
</dbReference>
<evidence type="ECO:0000313" key="4">
    <source>
        <dbReference type="Proteomes" id="UP000294558"/>
    </source>
</evidence>
<dbReference type="GO" id="GO:0071949">
    <property type="term" value="F:FAD binding"/>
    <property type="evidence" value="ECO:0007669"/>
    <property type="project" value="InterPro"/>
</dbReference>
<dbReference type="Gene3D" id="3.30.390.50">
    <property type="entry name" value="CO dehydrogenase flavoprotein, C-terminal domain"/>
    <property type="match status" value="1"/>
</dbReference>
<dbReference type="Gene3D" id="3.30.465.10">
    <property type="match status" value="1"/>
</dbReference>
<evidence type="ECO:0000256" key="1">
    <source>
        <dbReference type="ARBA" id="ARBA00023002"/>
    </source>
</evidence>
<evidence type="ECO:0000259" key="2">
    <source>
        <dbReference type="PROSITE" id="PS51387"/>
    </source>
</evidence>
<sequence>MTTTTRYEPYVGDALADDAEFIAGGTDLVTLMRGGLRRPTAVVDLKAGDLSVGVTTTEDGWRIGAGTTLAMIEEHAELIAGAPVLSQAAAQAATRQIRNRATIAGNLLQRSRCSYFRDEDIPCWLKGGTSCPARSGLHEHLAVVDQGPCITTQPSDAASALVALGATVTYDDSGSSTTVLVDELLAAPSDDDRRLHRLPHGAVIQHLDVPRPNGPSVYLKAMDRAAWQFALVGIAAVRHDDGVRLVASGVAATPYCLVVATEALDGVWTPDRIEAAARAATTGFEPGDRSRYKLPLVQALVRRALDDLA</sequence>
<dbReference type="PANTHER" id="PTHR42659:SF1">
    <property type="entry name" value="OXIDOREDUCTASE"/>
    <property type="match status" value="1"/>
</dbReference>
<feature type="domain" description="FAD-binding PCMH-type" evidence="2">
    <location>
        <begin position="1"/>
        <end position="214"/>
    </location>
</feature>
<dbReference type="EMBL" id="SOAU01000001">
    <property type="protein sequence ID" value="TDT18177.1"/>
    <property type="molecule type" value="Genomic_DNA"/>
</dbReference>
<keyword evidence="4" id="KW-1185">Reference proteome</keyword>
<dbReference type="OrthoDB" id="9814706at2"/>
<dbReference type="AlphaFoldDB" id="A0A4R7I3G5"/>